<evidence type="ECO:0000313" key="2">
    <source>
        <dbReference type="Proteomes" id="UP001589818"/>
    </source>
</evidence>
<dbReference type="RefSeq" id="WP_204818663.1">
    <property type="nucleotide sequence ID" value="NZ_JANHOF010000005.1"/>
</dbReference>
<sequence length="176" mass="20558">MDAEQLRAKQLFTSYQGNTIRMHRAGEYEEYKSYQVSEQTEAEWIQEMIDSYTKQCSIRDWEAVSHLESMARDFKDPRILNNVVRFASKHIMSADSVVKLMYVEHIINIVRSLKGVLSKELLYETLHTSKQILDDIISKPLIIDPGHELVLYNMKDKRSLNLRANNSMEALKSFLN</sequence>
<evidence type="ECO:0000313" key="1">
    <source>
        <dbReference type="EMBL" id="MFC0396485.1"/>
    </source>
</evidence>
<accession>A0ABV6JKN6</accession>
<dbReference type="EMBL" id="JBHLVF010000061">
    <property type="protein sequence ID" value="MFC0396485.1"/>
    <property type="molecule type" value="Genomic_DNA"/>
</dbReference>
<dbReference type="Proteomes" id="UP001589818">
    <property type="component" value="Unassembled WGS sequence"/>
</dbReference>
<gene>
    <name evidence="1" type="ORF">ACFFJ8_34700</name>
</gene>
<comment type="caution">
    <text evidence="1">The sequence shown here is derived from an EMBL/GenBank/DDBJ whole genome shotgun (WGS) entry which is preliminary data.</text>
</comment>
<name>A0ABV6JKN6_9BACL</name>
<organism evidence="1 2">
    <name type="scientific">Paenibacillus mendelii</name>
    <dbReference type="NCBI Taxonomy" id="206163"/>
    <lineage>
        <taxon>Bacteria</taxon>
        <taxon>Bacillati</taxon>
        <taxon>Bacillota</taxon>
        <taxon>Bacilli</taxon>
        <taxon>Bacillales</taxon>
        <taxon>Paenibacillaceae</taxon>
        <taxon>Paenibacillus</taxon>
    </lineage>
</organism>
<protein>
    <submittedName>
        <fullName evidence="1">Uncharacterized protein</fullName>
    </submittedName>
</protein>
<keyword evidence="2" id="KW-1185">Reference proteome</keyword>
<reference evidence="1 2" key="1">
    <citation type="submission" date="2024-09" db="EMBL/GenBank/DDBJ databases">
        <authorList>
            <person name="Sun Q."/>
            <person name="Mori K."/>
        </authorList>
    </citation>
    <scope>NUCLEOTIDE SEQUENCE [LARGE SCALE GENOMIC DNA]</scope>
    <source>
        <strain evidence="1 2">CCM 4839</strain>
    </source>
</reference>
<proteinExistence type="predicted"/>